<dbReference type="PATRIC" id="fig|1423.173.peg.3743"/>
<dbReference type="InterPro" id="IPR024735">
    <property type="entry name" value="TcpC"/>
</dbReference>
<evidence type="ECO:0000313" key="3">
    <source>
        <dbReference type="Proteomes" id="UP000032247"/>
    </source>
</evidence>
<name>A0A0D1JBX6_BACIU</name>
<evidence type="ECO:0000256" key="1">
    <source>
        <dbReference type="SAM" id="Phobius"/>
    </source>
</evidence>
<dbReference type="InterPro" id="IPR035628">
    <property type="entry name" value="TcpC_C"/>
</dbReference>
<dbReference type="CDD" id="cd16428">
    <property type="entry name" value="TcpC_C"/>
    <property type="match status" value="1"/>
</dbReference>
<dbReference type="Gene3D" id="3.10.450.540">
    <property type="match status" value="2"/>
</dbReference>
<dbReference type="AlphaFoldDB" id="A0A0D1JBX6"/>
<feature type="transmembrane region" description="Helical" evidence="1">
    <location>
        <begin position="46"/>
        <end position="69"/>
    </location>
</feature>
<comment type="caution">
    <text evidence="2">The sequence shown here is derived from an EMBL/GenBank/DDBJ whole genome shotgun (WGS) entry which is preliminary data.</text>
</comment>
<gene>
    <name evidence="2" type="ORF">SC09_contig10orf00080</name>
</gene>
<evidence type="ECO:0000313" key="2">
    <source>
        <dbReference type="EMBL" id="KIU09889.1"/>
    </source>
</evidence>
<protein>
    <recommendedName>
        <fullName evidence="4">Conjugal transfer protein</fullName>
    </recommendedName>
</protein>
<keyword evidence="1" id="KW-0812">Transmembrane</keyword>
<accession>A0A0D1JBX6</accession>
<organism evidence="2 3">
    <name type="scientific">Bacillus subtilis</name>
    <dbReference type="NCBI Taxonomy" id="1423"/>
    <lineage>
        <taxon>Bacteria</taxon>
        <taxon>Bacillati</taxon>
        <taxon>Bacillota</taxon>
        <taxon>Bacilli</taxon>
        <taxon>Bacillales</taxon>
        <taxon>Bacillaceae</taxon>
        <taxon>Bacillus</taxon>
    </lineage>
</organism>
<proteinExistence type="predicted"/>
<sequence length="362" mass="40804">MGKEPKKTGSSLIQVIKNLWYREGEKAKAKKKEKINRPKGIVARKFGVVVFWVLFAFMLMVVFTTVFGGSDAADAESSKQVEKENKATSQEAVQYAKNFTATYFTWKQGDEGLSKRREALSNYLAKGLDEDGGLSTTDLNYGSAFNNAEVVDVKSDGDNRAYITLKVDATFSHTWQEEETKKVKKGKKEKEEKVKVDKSEDKPFSKYFVVPVAYQNNTFGVYDLPKYTNVKTKTEVQMAEPTNLKEYTGQSAKVKDFVNTFFKSFAEDSADKLDYMLAGGTDVQGLEGAMVFEDISEAKIKSDDSGDIIVFAKVNLRDKDTNVKFATTYQLTIERENDRYLVKSLNDYSNEKEVSANQSKKN</sequence>
<evidence type="ECO:0008006" key="4">
    <source>
        <dbReference type="Google" id="ProtNLM"/>
    </source>
</evidence>
<dbReference type="EMBL" id="JXBC01000007">
    <property type="protein sequence ID" value="KIU09889.1"/>
    <property type="molecule type" value="Genomic_DNA"/>
</dbReference>
<reference evidence="2 3" key="1">
    <citation type="submission" date="2014-12" db="EMBL/GenBank/DDBJ databases">
        <title>Comparative genome analysis of Bacillus coagulans HM-08, Clostridium butyricum HM-68, Bacillus subtilis HM-66 and Bacillus licheniformis BL-09.</title>
        <authorList>
            <person name="Zhang H."/>
        </authorList>
    </citation>
    <scope>NUCLEOTIDE SEQUENCE [LARGE SCALE GENOMIC DNA]</scope>
    <source>
        <strain evidence="2 3">HM-66</strain>
    </source>
</reference>
<dbReference type="Pfam" id="PF12642">
    <property type="entry name" value="TpcC"/>
    <property type="match status" value="1"/>
</dbReference>
<dbReference type="Proteomes" id="UP000032247">
    <property type="component" value="Unassembled WGS sequence"/>
</dbReference>
<keyword evidence="1" id="KW-0472">Membrane</keyword>
<dbReference type="CDD" id="cd16386">
    <property type="entry name" value="TcpC_N"/>
    <property type="match status" value="1"/>
</dbReference>
<keyword evidence="1" id="KW-1133">Transmembrane helix</keyword>